<protein>
    <submittedName>
        <fullName evidence="1">Uncharacterized protein</fullName>
    </submittedName>
</protein>
<dbReference type="Proteomes" id="UP000094444">
    <property type="component" value="Unassembled WGS sequence"/>
</dbReference>
<accession>A0A2P5HH03</accession>
<evidence type="ECO:0000313" key="2">
    <source>
        <dbReference type="Proteomes" id="UP000094444"/>
    </source>
</evidence>
<reference evidence="1" key="1">
    <citation type="submission" date="2017-09" db="EMBL/GenBank/DDBJ databases">
        <title>Polyketide synthases of a Diaporthe helianthi virulent isolate.</title>
        <authorList>
            <person name="Baroncelli R."/>
        </authorList>
    </citation>
    <scope>NUCLEOTIDE SEQUENCE [LARGE SCALE GENOMIC DNA]</scope>
    <source>
        <strain evidence="1">7/96</strain>
    </source>
</reference>
<dbReference type="AlphaFoldDB" id="A0A2P5HH03"/>
<name>A0A2P5HH03_DIAHE</name>
<comment type="caution">
    <text evidence="1">The sequence shown here is derived from an EMBL/GenBank/DDBJ whole genome shotgun (WGS) entry which is preliminary data.</text>
</comment>
<proteinExistence type="predicted"/>
<gene>
    <name evidence="1" type="ORF">DHEL01_v212079</name>
</gene>
<organism evidence="1 2">
    <name type="scientific">Diaporthe helianthi</name>
    <dbReference type="NCBI Taxonomy" id="158607"/>
    <lineage>
        <taxon>Eukaryota</taxon>
        <taxon>Fungi</taxon>
        <taxon>Dikarya</taxon>
        <taxon>Ascomycota</taxon>
        <taxon>Pezizomycotina</taxon>
        <taxon>Sordariomycetes</taxon>
        <taxon>Sordariomycetidae</taxon>
        <taxon>Diaporthales</taxon>
        <taxon>Diaporthaceae</taxon>
        <taxon>Diaporthe</taxon>
    </lineage>
</organism>
<evidence type="ECO:0000313" key="1">
    <source>
        <dbReference type="EMBL" id="POS69527.1"/>
    </source>
</evidence>
<sequence>MGQTTSDLLLDALKNGLTEEAMHQSLLGHFTRLRGAAAEHAARAVTKLTKLVFTYPNFLCDRENDGDHLEFVKYFHTFLNELQPDVEHRWQVTKESVDSTLSSSHKEFYKLLDEVENKENGVNLFAGGRRGGAASTCKYKTSTFTRMVASRSTNPALVKTSCPVLLVHVLTEVRTSAVLAGAALAVMDIPSAEQVLQGSAIGIQKIIYRHKKLSNGDKKGIFLFGARCGPL</sequence>
<dbReference type="InParanoid" id="A0A2P5HH03"/>
<keyword evidence="2" id="KW-1185">Reference proteome</keyword>
<dbReference type="EMBL" id="MAVT02002196">
    <property type="protein sequence ID" value="POS69527.1"/>
    <property type="molecule type" value="Genomic_DNA"/>
</dbReference>